<dbReference type="InterPro" id="IPR051788">
    <property type="entry name" value="MFS_Transporter"/>
</dbReference>
<feature type="transmembrane region" description="Helical" evidence="8">
    <location>
        <begin position="45"/>
        <end position="69"/>
    </location>
</feature>
<feature type="compositionally biased region" description="Gly residues" evidence="7">
    <location>
        <begin position="199"/>
        <end position="209"/>
    </location>
</feature>
<feature type="domain" description="Major facilitator superfamily (MFS) profile" evidence="9">
    <location>
        <begin position="11"/>
        <end position="415"/>
    </location>
</feature>
<dbReference type="RefSeq" id="WP_196203118.1">
    <property type="nucleotide sequence ID" value="NZ_JADPUN010000202.1"/>
</dbReference>
<evidence type="ECO:0000259" key="9">
    <source>
        <dbReference type="PROSITE" id="PS50850"/>
    </source>
</evidence>
<feature type="transmembrane region" description="Helical" evidence="8">
    <location>
        <begin position="135"/>
        <end position="155"/>
    </location>
</feature>
<evidence type="ECO:0000256" key="6">
    <source>
        <dbReference type="ARBA" id="ARBA00023136"/>
    </source>
</evidence>
<dbReference type="SUPFAM" id="SSF103473">
    <property type="entry name" value="MFS general substrate transporter"/>
    <property type="match status" value="1"/>
</dbReference>
<sequence length="418" mass="42329">MSSTGARRRPAVLVAYAAFILVGLSTGVAGVLLPAQILDYGVDKATVGITFFTFSAGFLLAGITAGGLMHRLGTRTALVVGGGAFVAAALYTAVRPPFLAFVAVQVLAGYGIGVLESVLNAYLSELPGATTLLNRLHAFFGVGALLGPALAAWMLRALPWTAVWLVLALASLPLVAGFLLSYPARALPDDGRDARGPDPGVGTGDGSGSGTAEPTTRGSSTAGGGLLGTAVRQPAVLLAAVFLAVYVGLEISVGNWGFSLLVDGYGQQAVLAGYTVSGYWLGLTAGRFLISPIAVRIGLTPAGMTTACLTGVTASAVLTWLSPAPVLASAGLVLLGFFLGPIFPTAMAMVPLLTSARLVPTAIGVLNGVSVVGGAVLPWLAGAIAQGVGVWTLLPFTLALALAQLAIWWRLARRVVPG</sequence>
<evidence type="ECO:0000256" key="8">
    <source>
        <dbReference type="SAM" id="Phobius"/>
    </source>
</evidence>
<evidence type="ECO:0000256" key="7">
    <source>
        <dbReference type="SAM" id="MobiDB-lite"/>
    </source>
</evidence>
<keyword evidence="5 8" id="KW-1133">Transmembrane helix</keyword>
<evidence type="ECO:0000313" key="11">
    <source>
        <dbReference type="Proteomes" id="UP000638560"/>
    </source>
</evidence>
<dbReference type="Proteomes" id="UP000638560">
    <property type="component" value="Unassembled WGS sequence"/>
</dbReference>
<comment type="subcellular location">
    <subcellularLocation>
        <location evidence="1">Cell membrane</location>
        <topology evidence="1">Multi-pass membrane protein</topology>
    </subcellularLocation>
</comment>
<dbReference type="Gene3D" id="1.20.1250.20">
    <property type="entry name" value="MFS general substrate transporter like domains"/>
    <property type="match status" value="1"/>
</dbReference>
<keyword evidence="3" id="KW-0813">Transport</keyword>
<dbReference type="Pfam" id="PF07690">
    <property type="entry name" value="MFS_1"/>
    <property type="match status" value="1"/>
</dbReference>
<evidence type="ECO:0000256" key="1">
    <source>
        <dbReference type="ARBA" id="ARBA00004651"/>
    </source>
</evidence>
<feature type="transmembrane region" description="Helical" evidence="8">
    <location>
        <begin position="302"/>
        <end position="321"/>
    </location>
</feature>
<keyword evidence="11" id="KW-1185">Reference proteome</keyword>
<feature type="transmembrane region" description="Helical" evidence="8">
    <location>
        <begin position="327"/>
        <end position="350"/>
    </location>
</feature>
<dbReference type="PROSITE" id="PS50850">
    <property type="entry name" value="MFS"/>
    <property type="match status" value="1"/>
</dbReference>
<accession>A0ABS0GZT7</accession>
<reference evidence="10 11" key="1">
    <citation type="submission" date="2020-11" db="EMBL/GenBank/DDBJ databases">
        <title>A novel isolate from a Black sea contaminated sediment with potential to produce alkanes: Plantactinospora alkalitolerans sp. nov.</title>
        <authorList>
            <person name="Carro L."/>
            <person name="Veyisoglu A."/>
            <person name="Guven K."/>
            <person name="Schumann P."/>
            <person name="Klenk H.-P."/>
            <person name="Sahin N."/>
        </authorList>
    </citation>
    <scope>NUCLEOTIDE SEQUENCE [LARGE SCALE GENOMIC DNA]</scope>
    <source>
        <strain evidence="10 11">S1510</strain>
    </source>
</reference>
<dbReference type="PANTHER" id="PTHR23514">
    <property type="entry name" value="BYPASS OF STOP CODON PROTEIN 6"/>
    <property type="match status" value="1"/>
</dbReference>
<keyword evidence="6 8" id="KW-0472">Membrane</keyword>
<evidence type="ECO:0000313" key="10">
    <source>
        <dbReference type="EMBL" id="MBF9131581.1"/>
    </source>
</evidence>
<comment type="caution">
    <text evidence="10">The sequence shown here is derived from an EMBL/GenBank/DDBJ whole genome shotgun (WGS) entry which is preliminary data.</text>
</comment>
<keyword evidence="4 8" id="KW-0812">Transmembrane</keyword>
<dbReference type="InterPro" id="IPR036259">
    <property type="entry name" value="MFS_trans_sf"/>
</dbReference>
<feature type="transmembrane region" description="Helical" evidence="8">
    <location>
        <begin position="388"/>
        <end position="409"/>
    </location>
</feature>
<feature type="region of interest" description="Disordered" evidence="7">
    <location>
        <begin position="190"/>
        <end position="221"/>
    </location>
</feature>
<evidence type="ECO:0000256" key="4">
    <source>
        <dbReference type="ARBA" id="ARBA00022692"/>
    </source>
</evidence>
<dbReference type="InterPro" id="IPR020846">
    <property type="entry name" value="MFS_dom"/>
</dbReference>
<proteinExistence type="inferred from homology"/>
<feature type="transmembrane region" description="Helical" evidence="8">
    <location>
        <begin position="235"/>
        <end position="258"/>
    </location>
</feature>
<comment type="similarity">
    <text evidence="2">Belongs to the major facilitator superfamily.</text>
</comment>
<feature type="transmembrane region" description="Helical" evidence="8">
    <location>
        <begin position="362"/>
        <end position="382"/>
    </location>
</feature>
<gene>
    <name evidence="10" type="ORF">I0C86_21820</name>
</gene>
<dbReference type="EMBL" id="JADPUN010000202">
    <property type="protein sequence ID" value="MBF9131581.1"/>
    <property type="molecule type" value="Genomic_DNA"/>
</dbReference>
<protein>
    <submittedName>
        <fullName evidence="10">MFS transporter</fullName>
    </submittedName>
</protein>
<feature type="transmembrane region" description="Helical" evidence="8">
    <location>
        <begin position="161"/>
        <end position="182"/>
    </location>
</feature>
<organism evidence="10 11">
    <name type="scientific">Plantactinospora alkalitolerans</name>
    <dbReference type="NCBI Taxonomy" id="2789879"/>
    <lineage>
        <taxon>Bacteria</taxon>
        <taxon>Bacillati</taxon>
        <taxon>Actinomycetota</taxon>
        <taxon>Actinomycetes</taxon>
        <taxon>Micromonosporales</taxon>
        <taxon>Micromonosporaceae</taxon>
        <taxon>Plantactinospora</taxon>
    </lineage>
</organism>
<feature type="transmembrane region" description="Helical" evidence="8">
    <location>
        <begin position="76"/>
        <end position="94"/>
    </location>
</feature>
<feature type="transmembrane region" description="Helical" evidence="8">
    <location>
        <begin position="270"/>
        <end position="290"/>
    </location>
</feature>
<feature type="transmembrane region" description="Helical" evidence="8">
    <location>
        <begin position="12"/>
        <end position="33"/>
    </location>
</feature>
<dbReference type="PANTHER" id="PTHR23514:SF3">
    <property type="entry name" value="BYPASS OF STOP CODON PROTEIN 6"/>
    <property type="match status" value="1"/>
</dbReference>
<dbReference type="InterPro" id="IPR011701">
    <property type="entry name" value="MFS"/>
</dbReference>
<evidence type="ECO:0000256" key="2">
    <source>
        <dbReference type="ARBA" id="ARBA00008335"/>
    </source>
</evidence>
<name>A0ABS0GZT7_9ACTN</name>
<evidence type="ECO:0000256" key="5">
    <source>
        <dbReference type="ARBA" id="ARBA00022989"/>
    </source>
</evidence>
<evidence type="ECO:0000256" key="3">
    <source>
        <dbReference type="ARBA" id="ARBA00022448"/>
    </source>
</evidence>
<feature type="transmembrane region" description="Helical" evidence="8">
    <location>
        <begin position="100"/>
        <end position="123"/>
    </location>
</feature>